<name>B7FVP3_PHATC</name>
<dbReference type="Gene3D" id="1.20.120.1600">
    <property type="match status" value="1"/>
</dbReference>
<evidence type="ECO:0000256" key="2">
    <source>
        <dbReference type="SAM" id="MobiDB-lite"/>
    </source>
</evidence>
<dbReference type="AlphaFoldDB" id="B7FVP3"/>
<dbReference type="EMBL" id="CM000608">
    <property type="protein sequence ID" value="EEC49664.1"/>
    <property type="molecule type" value="Genomic_DNA"/>
</dbReference>
<dbReference type="SUPFAM" id="SSF56784">
    <property type="entry name" value="HAD-like"/>
    <property type="match status" value="1"/>
</dbReference>
<dbReference type="InterPro" id="IPR051540">
    <property type="entry name" value="S-2-haloacid_dehalogenase"/>
</dbReference>
<dbReference type="HOGENOM" id="CLU_701074_0_0_1"/>
<reference evidence="3 4" key="1">
    <citation type="journal article" date="2008" name="Nature">
        <title>The Phaeodactylum genome reveals the evolutionary history of diatom genomes.</title>
        <authorList>
            <person name="Bowler C."/>
            <person name="Allen A.E."/>
            <person name="Badger J.H."/>
            <person name="Grimwood J."/>
            <person name="Jabbari K."/>
            <person name="Kuo A."/>
            <person name="Maheswari U."/>
            <person name="Martens C."/>
            <person name="Maumus F."/>
            <person name="Otillar R.P."/>
            <person name="Rayko E."/>
            <person name="Salamov A."/>
            <person name="Vandepoele K."/>
            <person name="Beszteri B."/>
            <person name="Gruber A."/>
            <person name="Heijde M."/>
            <person name="Katinka M."/>
            <person name="Mock T."/>
            <person name="Valentin K."/>
            <person name="Verret F."/>
            <person name="Berges J.A."/>
            <person name="Brownlee C."/>
            <person name="Cadoret J.P."/>
            <person name="Chiovitti A."/>
            <person name="Choi C.J."/>
            <person name="Coesel S."/>
            <person name="De Martino A."/>
            <person name="Detter J.C."/>
            <person name="Durkin C."/>
            <person name="Falciatore A."/>
            <person name="Fournet J."/>
            <person name="Haruta M."/>
            <person name="Huysman M.J."/>
            <person name="Jenkins B.D."/>
            <person name="Jiroutova K."/>
            <person name="Jorgensen R.E."/>
            <person name="Joubert Y."/>
            <person name="Kaplan A."/>
            <person name="Kroger N."/>
            <person name="Kroth P.G."/>
            <person name="La Roche J."/>
            <person name="Lindquist E."/>
            <person name="Lommer M."/>
            <person name="Martin-Jezequel V."/>
            <person name="Lopez P.J."/>
            <person name="Lucas S."/>
            <person name="Mangogna M."/>
            <person name="McGinnis K."/>
            <person name="Medlin L.K."/>
            <person name="Montsant A."/>
            <person name="Oudot-Le Secq M.P."/>
            <person name="Napoli C."/>
            <person name="Obornik M."/>
            <person name="Parker M.S."/>
            <person name="Petit J.L."/>
            <person name="Porcel B.M."/>
            <person name="Poulsen N."/>
            <person name="Robison M."/>
            <person name="Rychlewski L."/>
            <person name="Rynearson T.A."/>
            <person name="Schmutz J."/>
            <person name="Shapiro H."/>
            <person name="Siaut M."/>
            <person name="Stanley M."/>
            <person name="Sussman M.R."/>
            <person name="Taylor A.R."/>
            <person name="Vardi A."/>
            <person name="von Dassow P."/>
            <person name="Vyverman W."/>
            <person name="Willis A."/>
            <person name="Wyrwicz L.S."/>
            <person name="Rokhsar D.S."/>
            <person name="Weissenbach J."/>
            <person name="Armbrust E.V."/>
            <person name="Green B.R."/>
            <person name="Van de Peer Y."/>
            <person name="Grigoriev I.V."/>
        </authorList>
    </citation>
    <scope>NUCLEOTIDE SEQUENCE [LARGE SCALE GENOMIC DNA]</scope>
    <source>
        <strain evidence="3 4">CCAP 1055/1</strain>
    </source>
</reference>
<feature type="compositionally biased region" description="Polar residues" evidence="2">
    <location>
        <begin position="16"/>
        <end position="28"/>
    </location>
</feature>
<dbReference type="Pfam" id="PF00702">
    <property type="entry name" value="Hydrolase"/>
    <property type="match status" value="1"/>
</dbReference>
<keyword evidence="1" id="KW-0378">Hydrolase</keyword>
<gene>
    <name evidence="3" type="ORF">PHATRDRAFT_44799</name>
</gene>
<keyword evidence="4" id="KW-1185">Reference proteome</keyword>
<reference evidence="4" key="2">
    <citation type="submission" date="2008-08" db="EMBL/GenBank/DDBJ databases">
        <authorList>
            <consortium name="Diatom Consortium"/>
            <person name="Grigoriev I."/>
            <person name="Grimwood J."/>
            <person name="Kuo A."/>
            <person name="Otillar R.P."/>
            <person name="Salamov A."/>
            <person name="Detter J.C."/>
            <person name="Lindquist E."/>
            <person name="Shapiro H."/>
            <person name="Lucas S."/>
            <person name="Glavina del Rio T."/>
            <person name="Pitluck S."/>
            <person name="Rokhsar D."/>
            <person name="Bowler C."/>
        </authorList>
    </citation>
    <scope>GENOME REANNOTATION</scope>
    <source>
        <strain evidence="4">CCAP 1055/1</strain>
    </source>
</reference>
<sequence>MPPGRNDDSHSDHRSASTNTSSSKLQTDCATEHGNSLQCIQDNLHDKNVLQGFVSMRQSIAPSFPSVRLHDIDTGHDDSIVGARFLLSFDLDDTLFPTSQVVNEANTVMIAAMNALGYAISVDGFLETTRRIRKRLTQPVTYTVLRKMAIREVIQCQLSQGDTRGPILIEEKAIDELFNVWLEERHAAAERYLFPDVIPMLQSVRARFPGVCIAAITNGRGDPLAMKDTLAPYFEFCVSGEDSNVFPDRKPHLGIYEAALALYNATFRDQSSEELLWCHVGDCLANDVGASAGCGAFAVWFCPDDQTIESAASRLKDIRSMPSWSTASAADIVERAKMAEHAKEKVATRIRSLSELDETLLKFVERSHSLASAT</sequence>
<dbReference type="Proteomes" id="UP000000759">
    <property type="component" value="Chromosome 5"/>
</dbReference>
<dbReference type="RefSeq" id="XP_002178966.1">
    <property type="nucleotide sequence ID" value="XM_002178930.1"/>
</dbReference>
<organism evidence="3 4">
    <name type="scientific">Phaeodactylum tricornutum (strain CCAP 1055/1)</name>
    <dbReference type="NCBI Taxonomy" id="556484"/>
    <lineage>
        <taxon>Eukaryota</taxon>
        <taxon>Sar</taxon>
        <taxon>Stramenopiles</taxon>
        <taxon>Ochrophyta</taxon>
        <taxon>Bacillariophyta</taxon>
        <taxon>Bacillariophyceae</taxon>
        <taxon>Bacillariophycidae</taxon>
        <taxon>Naviculales</taxon>
        <taxon>Phaeodactylaceae</taxon>
        <taxon>Phaeodactylum</taxon>
    </lineage>
</organism>
<dbReference type="InterPro" id="IPR036412">
    <property type="entry name" value="HAD-like_sf"/>
</dbReference>
<feature type="compositionally biased region" description="Basic and acidic residues" evidence="2">
    <location>
        <begin position="1"/>
        <end position="15"/>
    </location>
</feature>
<evidence type="ECO:0000313" key="3">
    <source>
        <dbReference type="EMBL" id="EEC49664.1"/>
    </source>
</evidence>
<dbReference type="InParanoid" id="B7FVP3"/>
<dbReference type="InterPro" id="IPR023214">
    <property type="entry name" value="HAD_sf"/>
</dbReference>
<evidence type="ECO:0000313" key="4">
    <source>
        <dbReference type="Proteomes" id="UP000000759"/>
    </source>
</evidence>
<proteinExistence type="predicted"/>
<feature type="region of interest" description="Disordered" evidence="2">
    <location>
        <begin position="1"/>
        <end position="28"/>
    </location>
</feature>
<protein>
    <submittedName>
        <fullName evidence="3">Uncharacterized protein</fullName>
    </submittedName>
</protein>
<dbReference type="GeneID" id="7199754"/>
<dbReference type="GO" id="GO:0016787">
    <property type="term" value="F:hydrolase activity"/>
    <property type="evidence" value="ECO:0007669"/>
    <property type="project" value="UniProtKB-KW"/>
</dbReference>
<dbReference type="PANTHER" id="PTHR43316:SF8">
    <property type="entry name" value="HAD FAMILY HYDROLASE"/>
    <property type="match status" value="1"/>
</dbReference>
<dbReference type="KEGG" id="pti:PHATRDRAFT_44799"/>
<dbReference type="eggNOG" id="ENOG502S6G1">
    <property type="taxonomic scope" value="Eukaryota"/>
</dbReference>
<accession>B7FVP3</accession>
<dbReference type="OrthoDB" id="444127at2759"/>
<dbReference type="PANTHER" id="PTHR43316">
    <property type="entry name" value="HYDROLASE, HALOACID DELAHOGENASE-RELATED"/>
    <property type="match status" value="1"/>
</dbReference>
<evidence type="ECO:0000256" key="1">
    <source>
        <dbReference type="ARBA" id="ARBA00022801"/>
    </source>
</evidence>
<dbReference type="PaxDb" id="2850-Phatr44799"/>
<dbReference type="Gene3D" id="3.40.50.1000">
    <property type="entry name" value="HAD superfamily/HAD-like"/>
    <property type="match status" value="1"/>
</dbReference>